<organism evidence="21">
    <name type="scientific">Oppiella nova</name>
    <dbReference type="NCBI Taxonomy" id="334625"/>
    <lineage>
        <taxon>Eukaryota</taxon>
        <taxon>Metazoa</taxon>
        <taxon>Ecdysozoa</taxon>
        <taxon>Arthropoda</taxon>
        <taxon>Chelicerata</taxon>
        <taxon>Arachnida</taxon>
        <taxon>Acari</taxon>
        <taxon>Acariformes</taxon>
        <taxon>Sarcoptiformes</taxon>
        <taxon>Oribatida</taxon>
        <taxon>Brachypylina</taxon>
        <taxon>Oppioidea</taxon>
        <taxon>Oppiidae</taxon>
        <taxon>Oppiella</taxon>
    </lineage>
</organism>
<evidence type="ECO:0000256" key="12">
    <source>
        <dbReference type="ARBA" id="ARBA00022989"/>
    </source>
</evidence>
<dbReference type="PANTHER" id="PTHR21522">
    <property type="entry name" value="PROTON CHANNEL OTOP"/>
    <property type="match status" value="1"/>
</dbReference>
<keyword evidence="4" id="KW-0813">Transport</keyword>
<evidence type="ECO:0000256" key="14">
    <source>
        <dbReference type="ARBA" id="ARBA00023136"/>
    </source>
</evidence>
<feature type="compositionally biased region" description="Gly residues" evidence="18">
    <location>
        <begin position="629"/>
        <end position="640"/>
    </location>
</feature>
<dbReference type="OrthoDB" id="6429739at2759"/>
<dbReference type="Gene3D" id="3.10.110.10">
    <property type="entry name" value="Ubiquitin Conjugating Enzyme"/>
    <property type="match status" value="1"/>
</dbReference>
<keyword evidence="10" id="KW-0833">Ubl conjugation pathway</keyword>
<keyword evidence="17" id="KW-0175">Coiled coil</keyword>
<dbReference type="SUPFAM" id="SSF54495">
    <property type="entry name" value="UBC-like"/>
    <property type="match status" value="1"/>
</dbReference>
<evidence type="ECO:0000256" key="16">
    <source>
        <dbReference type="PROSITE-ProRule" id="PRU10133"/>
    </source>
</evidence>
<dbReference type="InterPro" id="IPR004878">
    <property type="entry name" value="Otopetrin"/>
</dbReference>
<dbReference type="PROSITE" id="PS50127">
    <property type="entry name" value="UBC_2"/>
    <property type="match status" value="1"/>
</dbReference>
<evidence type="ECO:0000256" key="8">
    <source>
        <dbReference type="ARBA" id="ARBA00022741"/>
    </source>
</evidence>
<evidence type="ECO:0000256" key="6">
    <source>
        <dbReference type="ARBA" id="ARBA00022679"/>
    </source>
</evidence>
<dbReference type="Pfam" id="PF00179">
    <property type="entry name" value="UQ_con"/>
    <property type="match status" value="1"/>
</dbReference>
<dbReference type="GO" id="GO:0005886">
    <property type="term" value="C:plasma membrane"/>
    <property type="evidence" value="ECO:0007669"/>
    <property type="project" value="UniProtKB-SubCell"/>
</dbReference>
<dbReference type="GO" id="GO:0061631">
    <property type="term" value="F:ubiquitin conjugating enzyme activity"/>
    <property type="evidence" value="ECO:0007669"/>
    <property type="project" value="UniProtKB-EC"/>
</dbReference>
<dbReference type="Proteomes" id="UP000728032">
    <property type="component" value="Unassembled WGS sequence"/>
</dbReference>
<dbReference type="PANTHER" id="PTHR21522:SF58">
    <property type="entry name" value="AGAP000074-PA"/>
    <property type="match status" value="1"/>
</dbReference>
<dbReference type="InterPro" id="IPR023313">
    <property type="entry name" value="UBQ-conjugating_AS"/>
</dbReference>
<keyword evidence="14 19" id="KW-0472">Membrane</keyword>
<comment type="similarity">
    <text evidence="2">Belongs to the otopetrin family.</text>
</comment>
<feature type="transmembrane region" description="Helical" evidence="19">
    <location>
        <begin position="306"/>
        <end position="330"/>
    </location>
</feature>
<accession>A0A7R9LKZ7</accession>
<feature type="transmembrane region" description="Helical" evidence="19">
    <location>
        <begin position="384"/>
        <end position="405"/>
    </location>
</feature>
<evidence type="ECO:0000256" key="17">
    <source>
        <dbReference type="SAM" id="Coils"/>
    </source>
</evidence>
<keyword evidence="9" id="KW-0375">Hydrogen ion transport</keyword>
<keyword evidence="13" id="KW-0406">Ion transport</keyword>
<evidence type="ECO:0000256" key="2">
    <source>
        <dbReference type="ARBA" id="ARBA00006513"/>
    </source>
</evidence>
<keyword evidence="15" id="KW-0407">Ion channel</keyword>
<keyword evidence="5" id="KW-1003">Cell membrane</keyword>
<dbReference type="EMBL" id="CAJPVJ010001413">
    <property type="protein sequence ID" value="CAG2164670.1"/>
    <property type="molecule type" value="Genomic_DNA"/>
</dbReference>
<dbReference type="EC" id="2.3.2.23" evidence="3"/>
<feature type="transmembrane region" description="Helical" evidence="19">
    <location>
        <begin position="140"/>
        <end position="158"/>
    </location>
</feature>
<gene>
    <name evidence="21" type="ORF">ONB1V03_LOCUS4220</name>
</gene>
<protein>
    <recommendedName>
        <fullName evidence="3">E2 ubiquitin-conjugating enzyme</fullName>
        <ecNumber evidence="3">2.3.2.23</ecNumber>
    </recommendedName>
</protein>
<evidence type="ECO:0000256" key="5">
    <source>
        <dbReference type="ARBA" id="ARBA00022475"/>
    </source>
</evidence>
<dbReference type="FunFam" id="3.10.110.10:FF:000060">
    <property type="entry name" value="Ubiquitin conjugating enzyme (UbcB)"/>
    <property type="match status" value="1"/>
</dbReference>
<feature type="transmembrane region" description="Helical" evidence="19">
    <location>
        <begin position="426"/>
        <end position="443"/>
    </location>
</feature>
<keyword evidence="8" id="KW-0547">Nucleotide-binding</keyword>
<feature type="domain" description="UBC core" evidence="20">
    <location>
        <begin position="471"/>
        <end position="619"/>
    </location>
</feature>
<evidence type="ECO:0000256" key="7">
    <source>
        <dbReference type="ARBA" id="ARBA00022692"/>
    </source>
</evidence>
<evidence type="ECO:0000256" key="13">
    <source>
        <dbReference type="ARBA" id="ARBA00023065"/>
    </source>
</evidence>
<dbReference type="EMBL" id="OC916238">
    <property type="protein sequence ID" value="CAD7643605.1"/>
    <property type="molecule type" value="Genomic_DNA"/>
</dbReference>
<feature type="region of interest" description="Disordered" evidence="18">
    <location>
        <begin position="610"/>
        <end position="640"/>
    </location>
</feature>
<dbReference type="GO" id="GO:0005524">
    <property type="term" value="F:ATP binding"/>
    <property type="evidence" value="ECO:0007669"/>
    <property type="project" value="UniProtKB-KW"/>
</dbReference>
<dbReference type="GO" id="GO:0015252">
    <property type="term" value="F:proton channel activity"/>
    <property type="evidence" value="ECO:0007669"/>
    <property type="project" value="InterPro"/>
</dbReference>
<evidence type="ECO:0000256" key="15">
    <source>
        <dbReference type="ARBA" id="ARBA00023303"/>
    </source>
</evidence>
<dbReference type="InterPro" id="IPR016135">
    <property type="entry name" value="UBQ-conjugating_enzyme/RWD"/>
</dbReference>
<evidence type="ECO:0000256" key="10">
    <source>
        <dbReference type="ARBA" id="ARBA00022786"/>
    </source>
</evidence>
<evidence type="ECO:0000256" key="18">
    <source>
        <dbReference type="SAM" id="MobiDB-lite"/>
    </source>
</evidence>
<dbReference type="PROSITE" id="PS00183">
    <property type="entry name" value="UBC_1"/>
    <property type="match status" value="1"/>
</dbReference>
<dbReference type="SMART" id="SM00212">
    <property type="entry name" value="UBCc"/>
    <property type="match status" value="1"/>
</dbReference>
<evidence type="ECO:0000256" key="1">
    <source>
        <dbReference type="ARBA" id="ARBA00004651"/>
    </source>
</evidence>
<comment type="subcellular location">
    <subcellularLocation>
        <location evidence="1">Cell membrane</location>
        <topology evidence="1">Multi-pass membrane protein</topology>
    </subcellularLocation>
</comment>
<dbReference type="InterPro" id="IPR000608">
    <property type="entry name" value="UBC"/>
</dbReference>
<evidence type="ECO:0000256" key="11">
    <source>
        <dbReference type="ARBA" id="ARBA00022840"/>
    </source>
</evidence>
<feature type="transmembrane region" description="Helical" evidence="19">
    <location>
        <begin position="213"/>
        <end position="233"/>
    </location>
</feature>
<evidence type="ECO:0000313" key="22">
    <source>
        <dbReference type="Proteomes" id="UP000728032"/>
    </source>
</evidence>
<keyword evidence="6" id="KW-0808">Transferase</keyword>
<evidence type="ECO:0000256" key="4">
    <source>
        <dbReference type="ARBA" id="ARBA00022448"/>
    </source>
</evidence>
<feature type="transmembrane region" description="Helical" evidence="19">
    <location>
        <begin position="107"/>
        <end position="128"/>
    </location>
</feature>
<feature type="active site" description="Glycyl thioester intermediate" evidence="16">
    <location>
        <position position="557"/>
    </location>
</feature>
<keyword evidence="7 19" id="KW-0812">Transmembrane</keyword>
<evidence type="ECO:0000259" key="20">
    <source>
        <dbReference type="PROSITE" id="PS50127"/>
    </source>
</evidence>
<evidence type="ECO:0000256" key="3">
    <source>
        <dbReference type="ARBA" id="ARBA00012486"/>
    </source>
</evidence>
<feature type="transmembrane region" description="Helical" evidence="19">
    <location>
        <begin position="280"/>
        <end position="300"/>
    </location>
</feature>
<sequence>MIIMNGLGFAWILFLHWDIKRYKRWAVQYLNSNQGTGSDECDGSGVRSDSLTHRMSITTLVVFNSLENSKPAHVVDIFCFGSIVHMGVQVFSQTYFYINDSPRCQDFLTIFCLSIRIVFSFYQLYIAFKYSNILIYRHQLLARFALMHLLATSLSSWFRTIISEAVDDYVESIHALNHTLNTSKNYFNSMIEHEIHCLERTVINDKSMQTLPYLYPFTIEFNIIMASIWYICWTNIGKVHSHPGPAHIKVKPNLSDGDQEFEYRSAISISADCHASNRGLFAGITTLLATAVTIIIFFATQSYDRFGISVYCTQIGVLTLVCCIVIPLAYHQTRKLNVVTREHFNCNHTVMDDLLVLIPVPFFLLHYVYLIMADIHDENSPVNVFLIVIYVLTILQVLIQSPFIVDGIRRCSNTKELRYVKPGRNYIMFALILNITLWILNTFELRYVDRTDTGQDITAKDIEIAMNNTNKSLRRINNEMLELQRNPIPGISAAPYPPGNDPYQWVGNITGPPDTPYAGGLFIVKIQFPRDYPFHAPHIVFQTRVYHPNISDKGCICLDTLKQNWSSALTIGQVLLTIQQLLADPNPRDPLSYGVAQEYLNNRPVFDQKAREYTREYARPPPPAAQNSGSGGGSGGTGSQ</sequence>
<reference evidence="21" key="1">
    <citation type="submission" date="2020-11" db="EMBL/GenBank/DDBJ databases">
        <authorList>
            <person name="Tran Van P."/>
        </authorList>
    </citation>
    <scope>NUCLEOTIDE SEQUENCE</scope>
</reference>
<keyword evidence="11" id="KW-0067">ATP-binding</keyword>
<keyword evidence="12 19" id="KW-1133">Transmembrane helix</keyword>
<proteinExistence type="inferred from homology"/>
<evidence type="ECO:0000256" key="19">
    <source>
        <dbReference type="SAM" id="Phobius"/>
    </source>
</evidence>
<dbReference type="Pfam" id="PF03189">
    <property type="entry name" value="Otopetrin"/>
    <property type="match status" value="1"/>
</dbReference>
<keyword evidence="22" id="KW-1185">Reference proteome</keyword>
<dbReference type="AlphaFoldDB" id="A0A7R9LKZ7"/>
<feature type="transmembrane region" description="Helical" evidence="19">
    <location>
        <begin position="350"/>
        <end position="372"/>
    </location>
</feature>
<evidence type="ECO:0000313" key="21">
    <source>
        <dbReference type="EMBL" id="CAD7643605.1"/>
    </source>
</evidence>
<name>A0A7R9LKZ7_9ACAR</name>
<evidence type="ECO:0000256" key="9">
    <source>
        <dbReference type="ARBA" id="ARBA00022781"/>
    </source>
</evidence>
<feature type="coiled-coil region" evidence="17">
    <location>
        <begin position="459"/>
        <end position="486"/>
    </location>
</feature>